<dbReference type="PRINTS" id="PR00032">
    <property type="entry name" value="HTHARAC"/>
</dbReference>
<gene>
    <name evidence="5" type="ORF">SAMN06265350_10975</name>
</gene>
<name>A0A521DYS6_9SPHI</name>
<dbReference type="OrthoDB" id="9782911at2"/>
<dbReference type="SUPFAM" id="SSF51215">
    <property type="entry name" value="Regulatory protein AraC"/>
    <property type="match status" value="1"/>
</dbReference>
<dbReference type="InterPro" id="IPR020449">
    <property type="entry name" value="Tscrpt_reg_AraC-type_HTH"/>
</dbReference>
<dbReference type="Gene3D" id="2.60.120.280">
    <property type="entry name" value="Regulatory protein AraC"/>
    <property type="match status" value="1"/>
</dbReference>
<keyword evidence="6" id="KW-1185">Reference proteome</keyword>
<keyword evidence="2" id="KW-0238">DNA-binding</keyword>
<dbReference type="PROSITE" id="PS01124">
    <property type="entry name" value="HTH_ARAC_FAMILY_2"/>
    <property type="match status" value="1"/>
</dbReference>
<protein>
    <submittedName>
        <fullName evidence="5">Transcriptional regulator, AraC family</fullName>
    </submittedName>
</protein>
<dbReference type="AlphaFoldDB" id="A0A521DYS6"/>
<keyword evidence="1" id="KW-0805">Transcription regulation</keyword>
<dbReference type="InterPro" id="IPR018062">
    <property type="entry name" value="HTH_AraC-typ_CS"/>
</dbReference>
<evidence type="ECO:0000259" key="4">
    <source>
        <dbReference type="PROSITE" id="PS01124"/>
    </source>
</evidence>
<evidence type="ECO:0000256" key="1">
    <source>
        <dbReference type="ARBA" id="ARBA00023015"/>
    </source>
</evidence>
<dbReference type="Pfam" id="PF12833">
    <property type="entry name" value="HTH_18"/>
    <property type="match status" value="1"/>
</dbReference>
<organism evidence="5 6">
    <name type="scientific">Solitalea koreensis</name>
    <dbReference type="NCBI Taxonomy" id="543615"/>
    <lineage>
        <taxon>Bacteria</taxon>
        <taxon>Pseudomonadati</taxon>
        <taxon>Bacteroidota</taxon>
        <taxon>Sphingobacteriia</taxon>
        <taxon>Sphingobacteriales</taxon>
        <taxon>Sphingobacteriaceae</taxon>
        <taxon>Solitalea</taxon>
    </lineage>
</organism>
<dbReference type="PANTHER" id="PTHR43280:SF30">
    <property type="entry name" value="MMSAB OPERON REGULATORY PROTEIN"/>
    <property type="match status" value="1"/>
</dbReference>
<dbReference type="InterPro" id="IPR003313">
    <property type="entry name" value="AraC-bd"/>
</dbReference>
<sequence>MKDFKYEDSLLEEPINIPEEVLNSIKKMPFKNMLYITHVGYFPNKREKGSNDYVLIYCLTGKGQCETQNGTFVLRPNQFILLPPNEYYCYQADIEQPWTIYCMHFNGSMINELNESFDLEQFAVPTNLPFNNQILETWKEIYTSLLDGYTDENIGYANLCLYRFVSFFLFPNRSQKTIQEPEQEDLLDQSISFMKANVHKRFSVDEIAETFQYSPSHYSVLFKQKTGLSPIDYFIKIKIQHACELLTGSNLIVKEIAVKVGYEDPYYFTRIFKKVTGKTPREYKEVNRLGNKASFEIRSNEQRMAV</sequence>
<evidence type="ECO:0000313" key="6">
    <source>
        <dbReference type="Proteomes" id="UP000315971"/>
    </source>
</evidence>
<evidence type="ECO:0000256" key="3">
    <source>
        <dbReference type="ARBA" id="ARBA00023163"/>
    </source>
</evidence>
<dbReference type="SUPFAM" id="SSF46689">
    <property type="entry name" value="Homeodomain-like"/>
    <property type="match status" value="2"/>
</dbReference>
<dbReference type="Gene3D" id="1.10.10.60">
    <property type="entry name" value="Homeodomain-like"/>
    <property type="match status" value="2"/>
</dbReference>
<dbReference type="InterPro" id="IPR009057">
    <property type="entry name" value="Homeodomain-like_sf"/>
</dbReference>
<keyword evidence="3" id="KW-0804">Transcription</keyword>
<dbReference type="CDD" id="cd06986">
    <property type="entry name" value="cupin_MmsR-like_N"/>
    <property type="match status" value="1"/>
</dbReference>
<dbReference type="PANTHER" id="PTHR43280">
    <property type="entry name" value="ARAC-FAMILY TRANSCRIPTIONAL REGULATOR"/>
    <property type="match status" value="1"/>
</dbReference>
<dbReference type="InterPro" id="IPR018060">
    <property type="entry name" value="HTH_AraC"/>
</dbReference>
<accession>A0A521DYS6</accession>
<dbReference type="EMBL" id="FXSZ01000009">
    <property type="protein sequence ID" value="SMO76867.1"/>
    <property type="molecule type" value="Genomic_DNA"/>
</dbReference>
<dbReference type="Pfam" id="PF02311">
    <property type="entry name" value="AraC_binding"/>
    <property type="match status" value="1"/>
</dbReference>
<dbReference type="InterPro" id="IPR037923">
    <property type="entry name" value="HTH-like"/>
</dbReference>
<proteinExistence type="predicted"/>
<dbReference type="PROSITE" id="PS00041">
    <property type="entry name" value="HTH_ARAC_FAMILY_1"/>
    <property type="match status" value="1"/>
</dbReference>
<evidence type="ECO:0000313" key="5">
    <source>
        <dbReference type="EMBL" id="SMO76867.1"/>
    </source>
</evidence>
<dbReference type="GO" id="GO:0003700">
    <property type="term" value="F:DNA-binding transcription factor activity"/>
    <property type="evidence" value="ECO:0007669"/>
    <property type="project" value="InterPro"/>
</dbReference>
<dbReference type="GO" id="GO:0043565">
    <property type="term" value="F:sequence-specific DNA binding"/>
    <property type="evidence" value="ECO:0007669"/>
    <property type="project" value="InterPro"/>
</dbReference>
<dbReference type="Proteomes" id="UP000315971">
    <property type="component" value="Unassembled WGS sequence"/>
</dbReference>
<feature type="domain" description="HTH araC/xylS-type" evidence="4">
    <location>
        <begin position="188"/>
        <end position="286"/>
    </location>
</feature>
<reference evidence="5 6" key="1">
    <citation type="submission" date="2017-05" db="EMBL/GenBank/DDBJ databases">
        <authorList>
            <person name="Varghese N."/>
            <person name="Submissions S."/>
        </authorList>
    </citation>
    <scope>NUCLEOTIDE SEQUENCE [LARGE SCALE GENOMIC DNA]</scope>
    <source>
        <strain evidence="5 6">DSM 21342</strain>
    </source>
</reference>
<evidence type="ECO:0000256" key="2">
    <source>
        <dbReference type="ARBA" id="ARBA00023125"/>
    </source>
</evidence>
<dbReference type="RefSeq" id="WP_142604474.1">
    <property type="nucleotide sequence ID" value="NZ_FXSZ01000009.1"/>
</dbReference>
<dbReference type="SMART" id="SM00342">
    <property type="entry name" value="HTH_ARAC"/>
    <property type="match status" value="1"/>
</dbReference>